<organism evidence="2 3">
    <name type="scientific">Symbiochloris irregularis</name>
    <dbReference type="NCBI Taxonomy" id="706552"/>
    <lineage>
        <taxon>Eukaryota</taxon>
        <taxon>Viridiplantae</taxon>
        <taxon>Chlorophyta</taxon>
        <taxon>core chlorophytes</taxon>
        <taxon>Trebouxiophyceae</taxon>
        <taxon>Trebouxiales</taxon>
        <taxon>Trebouxiaceae</taxon>
        <taxon>Symbiochloris</taxon>
    </lineage>
</organism>
<dbReference type="GO" id="GO:0051082">
    <property type="term" value="F:unfolded protein binding"/>
    <property type="evidence" value="ECO:0007669"/>
    <property type="project" value="TreeGrafter"/>
</dbReference>
<dbReference type="Proteomes" id="UP001465755">
    <property type="component" value="Unassembled WGS sequence"/>
</dbReference>
<dbReference type="SUPFAM" id="SSF46565">
    <property type="entry name" value="Chaperone J-domain"/>
    <property type="match status" value="1"/>
</dbReference>
<dbReference type="EMBL" id="JALJOQ010000069">
    <property type="protein sequence ID" value="KAK9802717.1"/>
    <property type="molecule type" value="Genomic_DNA"/>
</dbReference>
<dbReference type="PRINTS" id="PR00625">
    <property type="entry name" value="JDOMAIN"/>
</dbReference>
<evidence type="ECO:0000259" key="1">
    <source>
        <dbReference type="PROSITE" id="PS50076"/>
    </source>
</evidence>
<reference evidence="2 3" key="1">
    <citation type="journal article" date="2024" name="Nat. Commun.">
        <title>Phylogenomics reveals the evolutionary origins of lichenization in chlorophyte algae.</title>
        <authorList>
            <person name="Puginier C."/>
            <person name="Libourel C."/>
            <person name="Otte J."/>
            <person name="Skaloud P."/>
            <person name="Haon M."/>
            <person name="Grisel S."/>
            <person name="Petersen M."/>
            <person name="Berrin J.G."/>
            <person name="Delaux P.M."/>
            <person name="Dal Grande F."/>
            <person name="Keller J."/>
        </authorList>
    </citation>
    <scope>NUCLEOTIDE SEQUENCE [LARGE SCALE GENOMIC DNA]</scope>
    <source>
        <strain evidence="2 3">SAG 2036</strain>
    </source>
</reference>
<evidence type="ECO:0000313" key="2">
    <source>
        <dbReference type="EMBL" id="KAK9802717.1"/>
    </source>
</evidence>
<accession>A0AAW1P177</accession>
<dbReference type="PROSITE" id="PS50076">
    <property type="entry name" value="DNAJ_2"/>
    <property type="match status" value="1"/>
</dbReference>
<dbReference type="CDD" id="cd06257">
    <property type="entry name" value="DnaJ"/>
    <property type="match status" value="1"/>
</dbReference>
<dbReference type="AlphaFoldDB" id="A0AAW1P177"/>
<dbReference type="SMART" id="SM00271">
    <property type="entry name" value="DnaJ"/>
    <property type="match status" value="1"/>
</dbReference>
<sequence length="183" mass="21195">MPSHYEILGVDTSASLEEIKKAYRLKALSCHPDLNPEAGKAAQLQFQALAEAYEVLKDERQRAAYDAARRATDNFRNQQAATSNTSDVDDFFAKWMRQQGLHQSARDEFDRAHRESYRVFRQQAWQQEKEEAILNKVRAAHQRQRTEAARAERQARAMARHWQTHAGFTWQDITLASLFFVGI</sequence>
<dbReference type="PANTHER" id="PTHR43948:SF10">
    <property type="entry name" value="MRJ, ISOFORM E"/>
    <property type="match status" value="1"/>
</dbReference>
<evidence type="ECO:0000313" key="3">
    <source>
        <dbReference type="Proteomes" id="UP001465755"/>
    </source>
</evidence>
<name>A0AAW1P177_9CHLO</name>
<dbReference type="PANTHER" id="PTHR43948">
    <property type="entry name" value="DNAJ HOMOLOG SUBFAMILY B"/>
    <property type="match status" value="1"/>
</dbReference>
<protein>
    <recommendedName>
        <fullName evidence="1">J domain-containing protein</fullName>
    </recommendedName>
</protein>
<dbReference type="InterPro" id="IPR001623">
    <property type="entry name" value="DnaJ_domain"/>
</dbReference>
<dbReference type="GO" id="GO:0044183">
    <property type="term" value="F:protein folding chaperone"/>
    <property type="evidence" value="ECO:0007669"/>
    <property type="project" value="TreeGrafter"/>
</dbReference>
<dbReference type="InterPro" id="IPR036869">
    <property type="entry name" value="J_dom_sf"/>
</dbReference>
<keyword evidence="3" id="KW-1185">Reference proteome</keyword>
<dbReference type="Gene3D" id="1.10.287.110">
    <property type="entry name" value="DnaJ domain"/>
    <property type="match status" value="1"/>
</dbReference>
<dbReference type="GO" id="GO:0005634">
    <property type="term" value="C:nucleus"/>
    <property type="evidence" value="ECO:0007669"/>
    <property type="project" value="TreeGrafter"/>
</dbReference>
<dbReference type="GO" id="GO:0005737">
    <property type="term" value="C:cytoplasm"/>
    <property type="evidence" value="ECO:0007669"/>
    <property type="project" value="TreeGrafter"/>
</dbReference>
<dbReference type="InterPro" id="IPR018253">
    <property type="entry name" value="DnaJ_domain_CS"/>
</dbReference>
<proteinExistence type="predicted"/>
<dbReference type="PROSITE" id="PS00636">
    <property type="entry name" value="DNAJ_1"/>
    <property type="match status" value="1"/>
</dbReference>
<comment type="caution">
    <text evidence="2">The sequence shown here is derived from an EMBL/GenBank/DDBJ whole genome shotgun (WGS) entry which is preliminary data.</text>
</comment>
<dbReference type="GO" id="GO:0051087">
    <property type="term" value="F:protein-folding chaperone binding"/>
    <property type="evidence" value="ECO:0007669"/>
    <property type="project" value="TreeGrafter"/>
</dbReference>
<feature type="domain" description="J" evidence="1">
    <location>
        <begin position="3"/>
        <end position="69"/>
    </location>
</feature>
<gene>
    <name evidence="2" type="ORF">WJX73_010909</name>
</gene>
<dbReference type="Pfam" id="PF00226">
    <property type="entry name" value="DnaJ"/>
    <property type="match status" value="1"/>
</dbReference>